<organism evidence="2 3">
    <name type="scientific">Amblyomma americanum</name>
    <name type="common">Lone star tick</name>
    <dbReference type="NCBI Taxonomy" id="6943"/>
    <lineage>
        <taxon>Eukaryota</taxon>
        <taxon>Metazoa</taxon>
        <taxon>Ecdysozoa</taxon>
        <taxon>Arthropoda</taxon>
        <taxon>Chelicerata</taxon>
        <taxon>Arachnida</taxon>
        <taxon>Acari</taxon>
        <taxon>Parasitiformes</taxon>
        <taxon>Ixodida</taxon>
        <taxon>Ixodoidea</taxon>
        <taxon>Ixodidae</taxon>
        <taxon>Amblyomminae</taxon>
        <taxon>Amblyomma</taxon>
    </lineage>
</organism>
<dbReference type="EMBL" id="JARKHS020029975">
    <property type="protein sequence ID" value="KAK8762550.1"/>
    <property type="molecule type" value="Genomic_DNA"/>
</dbReference>
<keyword evidence="1" id="KW-0472">Membrane</keyword>
<evidence type="ECO:0000256" key="1">
    <source>
        <dbReference type="SAM" id="Phobius"/>
    </source>
</evidence>
<keyword evidence="1" id="KW-0812">Transmembrane</keyword>
<dbReference type="Proteomes" id="UP001321473">
    <property type="component" value="Unassembled WGS sequence"/>
</dbReference>
<proteinExistence type="predicted"/>
<sequence length="114" mass="13138">MREDSAEDLRALNVEPMNTTTSVITREDVIVGAEQPIIDIPLKEYHLGDITYFIKKGVEAIIDDVVTKRFATAELPSWNLLTRTNKNYTFVSFRLTVIWCIGCLLRYVILFPMR</sequence>
<evidence type="ECO:0000313" key="3">
    <source>
        <dbReference type="Proteomes" id="UP001321473"/>
    </source>
</evidence>
<accession>A0AAQ4DJB0</accession>
<name>A0AAQ4DJB0_AMBAM</name>
<gene>
    <name evidence="2" type="ORF">V5799_026184</name>
</gene>
<dbReference type="AlphaFoldDB" id="A0AAQ4DJB0"/>
<keyword evidence="3" id="KW-1185">Reference proteome</keyword>
<comment type="caution">
    <text evidence="2">The sequence shown here is derived from an EMBL/GenBank/DDBJ whole genome shotgun (WGS) entry which is preliminary data.</text>
</comment>
<reference evidence="2 3" key="1">
    <citation type="journal article" date="2023" name="Arcadia Sci">
        <title>De novo assembly of a long-read Amblyomma americanum tick genome.</title>
        <authorList>
            <person name="Chou S."/>
            <person name="Poskanzer K.E."/>
            <person name="Rollins M."/>
            <person name="Thuy-Boun P.S."/>
        </authorList>
    </citation>
    <scope>NUCLEOTIDE SEQUENCE [LARGE SCALE GENOMIC DNA]</scope>
    <source>
        <strain evidence="2">F_SG_1</strain>
        <tissue evidence="2">Salivary glands</tissue>
    </source>
</reference>
<keyword evidence="1" id="KW-1133">Transmembrane helix</keyword>
<feature type="transmembrane region" description="Helical" evidence="1">
    <location>
        <begin position="88"/>
        <end position="109"/>
    </location>
</feature>
<evidence type="ECO:0000313" key="2">
    <source>
        <dbReference type="EMBL" id="KAK8762550.1"/>
    </source>
</evidence>
<protein>
    <submittedName>
        <fullName evidence="2">Uncharacterized protein</fullName>
    </submittedName>
</protein>